<protein>
    <submittedName>
        <fullName evidence="2">Dehydrogenase</fullName>
    </submittedName>
</protein>
<dbReference type="Gene3D" id="3.90.660.50">
    <property type="match status" value="1"/>
</dbReference>
<dbReference type="Gene3D" id="3.50.50.60">
    <property type="entry name" value="FAD/NAD(P)-binding domain"/>
    <property type="match status" value="1"/>
</dbReference>
<comment type="caution">
    <text evidence="2">The sequence shown here is derived from an EMBL/GenBank/DDBJ whole genome shotgun (WGS) entry which is preliminary data.</text>
</comment>
<reference evidence="2" key="2">
    <citation type="submission" date="2020-09" db="EMBL/GenBank/DDBJ databases">
        <authorList>
            <person name="Sun Q."/>
            <person name="Ohkuma M."/>
        </authorList>
    </citation>
    <scope>NUCLEOTIDE SEQUENCE</scope>
    <source>
        <strain evidence="2">JCM 3035</strain>
    </source>
</reference>
<sequence length="424" mass="44531">MTGRADEPTDAVVVGAGLTGLVTAVRLARATGPGRVLLLESGGEPGGRARTTDHQGYRLGLGPRALYHTTRAELGALGIRVPAREPDLSTALALRDGALHPGYAAPGPLLRTRLLSPRERLAVARLLALSRGHRSLAGTNAAQWLADRLPTERAREAAFAVLRISSYTGRPEMIDANALAAHFAEVRRGVGYVDGGWRTVVDALLARARALGVALRTGSRVTAVEGGARPRVTTADGQGIRARSVVLAGLSRRSAGRLLDPAGQPDTGDGGNSLHTACLDVALSRLPDPRRTLVFGVDEPLYLSVFSRTARLAPDGGAVLHLARYDDGGGLGATEVRKRLHELLDLCQPGWREVLVHERFLPRITTMTAVPEARTGGLAGRPGVRLDDHPGVFVAGDWVGPRGLLADACVLSGARAADAAAARL</sequence>
<evidence type="ECO:0000313" key="2">
    <source>
        <dbReference type="EMBL" id="GGL05747.1"/>
    </source>
</evidence>
<accession>A0A917RGA7</accession>
<dbReference type="Proteomes" id="UP000637788">
    <property type="component" value="Unassembled WGS sequence"/>
</dbReference>
<dbReference type="SUPFAM" id="SSF51905">
    <property type="entry name" value="FAD/NAD(P)-binding domain"/>
    <property type="match status" value="1"/>
</dbReference>
<organism evidence="2 3">
    <name type="scientific">Streptomyces flaveus</name>
    <dbReference type="NCBI Taxonomy" id="66370"/>
    <lineage>
        <taxon>Bacteria</taxon>
        <taxon>Bacillati</taxon>
        <taxon>Actinomycetota</taxon>
        <taxon>Actinomycetes</taxon>
        <taxon>Kitasatosporales</taxon>
        <taxon>Streptomycetaceae</taxon>
        <taxon>Streptomyces</taxon>
        <taxon>Streptomyces aurantiacus group</taxon>
    </lineage>
</organism>
<evidence type="ECO:0000259" key="1">
    <source>
        <dbReference type="Pfam" id="PF01593"/>
    </source>
</evidence>
<dbReference type="InterPro" id="IPR002937">
    <property type="entry name" value="Amino_oxidase"/>
</dbReference>
<dbReference type="InterPro" id="IPR036188">
    <property type="entry name" value="FAD/NAD-bd_sf"/>
</dbReference>
<reference evidence="2" key="1">
    <citation type="journal article" date="2014" name="Int. J. Syst. Evol. Microbiol.">
        <title>Complete genome sequence of Corynebacterium casei LMG S-19264T (=DSM 44701T), isolated from a smear-ripened cheese.</title>
        <authorList>
            <consortium name="US DOE Joint Genome Institute (JGI-PGF)"/>
            <person name="Walter F."/>
            <person name="Albersmeier A."/>
            <person name="Kalinowski J."/>
            <person name="Ruckert C."/>
        </authorList>
    </citation>
    <scope>NUCLEOTIDE SEQUENCE</scope>
    <source>
        <strain evidence="2">JCM 3035</strain>
    </source>
</reference>
<dbReference type="GO" id="GO:0016491">
    <property type="term" value="F:oxidoreductase activity"/>
    <property type="evidence" value="ECO:0007669"/>
    <property type="project" value="InterPro"/>
</dbReference>
<dbReference type="RefSeq" id="WP_189326492.1">
    <property type="nucleotide sequence ID" value="NZ_BMPQ01000032.1"/>
</dbReference>
<keyword evidence="3" id="KW-1185">Reference proteome</keyword>
<feature type="domain" description="Amine oxidase" evidence="1">
    <location>
        <begin position="18"/>
        <end position="249"/>
    </location>
</feature>
<name>A0A917RGA7_9ACTN</name>
<gene>
    <name evidence="2" type="ORF">GCM10010094_78160</name>
</gene>
<dbReference type="AlphaFoldDB" id="A0A917RGA7"/>
<dbReference type="Pfam" id="PF01593">
    <property type="entry name" value="Amino_oxidase"/>
    <property type="match status" value="1"/>
</dbReference>
<proteinExistence type="predicted"/>
<dbReference type="PANTHER" id="PTHR43734">
    <property type="entry name" value="PHYTOENE DESATURASE"/>
    <property type="match status" value="1"/>
</dbReference>
<evidence type="ECO:0000313" key="3">
    <source>
        <dbReference type="Proteomes" id="UP000637788"/>
    </source>
</evidence>
<dbReference type="EMBL" id="BMPQ01000032">
    <property type="protein sequence ID" value="GGL05747.1"/>
    <property type="molecule type" value="Genomic_DNA"/>
</dbReference>
<dbReference type="PANTHER" id="PTHR43734:SF4">
    <property type="entry name" value="AMINE OXIDASE DOMAIN-CONTAINING PROTEIN"/>
    <property type="match status" value="1"/>
</dbReference>